<gene>
    <name evidence="1" type="ordered locus">Plim_0536</name>
</gene>
<sequence length="54" mass="6267">MNRLQMRMGSIGTTHALFVGELVRNPRVEPIFCKVYAKLKEILKSLFPDFQTEI</sequence>
<name>D5SQD2_PLAL2</name>
<evidence type="ECO:0000313" key="2">
    <source>
        <dbReference type="Proteomes" id="UP000002220"/>
    </source>
</evidence>
<accession>D5SQD2</accession>
<dbReference type="KEGG" id="plm:Plim_0536"/>
<dbReference type="EMBL" id="CP001744">
    <property type="protein sequence ID" value="ADG66384.1"/>
    <property type="molecule type" value="Genomic_DNA"/>
</dbReference>
<organism evidence="1 2">
    <name type="scientific">Planctopirus limnophila (strain ATCC 43296 / DSM 3776 / IFAM 1008 / Mu 290)</name>
    <name type="common">Planctomyces limnophilus</name>
    <dbReference type="NCBI Taxonomy" id="521674"/>
    <lineage>
        <taxon>Bacteria</taxon>
        <taxon>Pseudomonadati</taxon>
        <taxon>Planctomycetota</taxon>
        <taxon>Planctomycetia</taxon>
        <taxon>Planctomycetales</taxon>
        <taxon>Planctomycetaceae</taxon>
        <taxon>Planctopirus</taxon>
    </lineage>
</organism>
<proteinExistence type="predicted"/>
<protein>
    <submittedName>
        <fullName evidence="1">Uncharacterized protein</fullName>
    </submittedName>
</protein>
<dbReference type="HOGENOM" id="CLU_3046443_0_0_0"/>
<reference evidence="1 2" key="1">
    <citation type="journal article" date="2010" name="Stand. Genomic Sci.">
        <title>Complete genome sequence of Planctomyces limnophilus type strain (Mu 290).</title>
        <authorList>
            <person name="Labutti K."/>
            <person name="Sikorski J."/>
            <person name="Schneider S."/>
            <person name="Nolan M."/>
            <person name="Lucas S."/>
            <person name="Glavina Del Rio T."/>
            <person name="Tice H."/>
            <person name="Cheng J.F."/>
            <person name="Goodwin L."/>
            <person name="Pitluck S."/>
            <person name="Liolios K."/>
            <person name="Ivanova N."/>
            <person name="Mavromatis K."/>
            <person name="Mikhailova N."/>
            <person name="Pati A."/>
            <person name="Chen A."/>
            <person name="Palaniappan K."/>
            <person name="Land M."/>
            <person name="Hauser L."/>
            <person name="Chang Y.J."/>
            <person name="Jeffries C.D."/>
            <person name="Tindall B.J."/>
            <person name="Rohde M."/>
            <person name="Goker M."/>
            <person name="Woyke T."/>
            <person name="Bristow J."/>
            <person name="Eisen J.A."/>
            <person name="Markowitz V."/>
            <person name="Hugenholtz P."/>
            <person name="Kyrpides N.C."/>
            <person name="Klenk H.P."/>
            <person name="Lapidus A."/>
        </authorList>
    </citation>
    <scope>NUCLEOTIDE SEQUENCE [LARGE SCALE GENOMIC DNA]</scope>
    <source>
        <strain evidence="2">ATCC 43296 / DSM 3776 / IFAM 1008 / 290</strain>
    </source>
</reference>
<dbReference type="AlphaFoldDB" id="D5SQD2"/>
<evidence type="ECO:0000313" key="1">
    <source>
        <dbReference type="EMBL" id="ADG66384.1"/>
    </source>
</evidence>
<keyword evidence="2" id="KW-1185">Reference proteome</keyword>
<dbReference type="Proteomes" id="UP000002220">
    <property type="component" value="Chromosome"/>
</dbReference>